<evidence type="ECO:0000313" key="2">
    <source>
        <dbReference type="Proteomes" id="UP000270924"/>
    </source>
</evidence>
<gene>
    <name evidence="1" type="ORF">WBA_LOCUS10810</name>
</gene>
<proteinExistence type="predicted"/>
<dbReference type="AlphaFoldDB" id="A0A3P7EUB5"/>
<name>A0A3P7EUB5_WUCBA</name>
<organism evidence="1 2">
    <name type="scientific">Wuchereria bancrofti</name>
    <dbReference type="NCBI Taxonomy" id="6293"/>
    <lineage>
        <taxon>Eukaryota</taxon>
        <taxon>Metazoa</taxon>
        <taxon>Ecdysozoa</taxon>
        <taxon>Nematoda</taxon>
        <taxon>Chromadorea</taxon>
        <taxon>Rhabditida</taxon>
        <taxon>Spirurina</taxon>
        <taxon>Spiruromorpha</taxon>
        <taxon>Filarioidea</taxon>
        <taxon>Onchocercidae</taxon>
        <taxon>Wuchereria</taxon>
    </lineage>
</organism>
<accession>A0A3P7EUB5</accession>
<sequence length="66" mass="7466">MINKRNLSLFSKIKDVNNSGSCHVDDIATEVFHSADSRAILKIVANITSRTIHDSPSKRKLQHRHL</sequence>
<dbReference type="InParanoid" id="A0A3P7EUB5"/>
<keyword evidence="2" id="KW-1185">Reference proteome</keyword>
<dbReference type="EMBL" id="UYWW01012221">
    <property type="protein sequence ID" value="VDM19779.1"/>
    <property type="molecule type" value="Genomic_DNA"/>
</dbReference>
<reference evidence="1 2" key="1">
    <citation type="submission" date="2018-11" db="EMBL/GenBank/DDBJ databases">
        <authorList>
            <consortium name="Pathogen Informatics"/>
        </authorList>
    </citation>
    <scope>NUCLEOTIDE SEQUENCE [LARGE SCALE GENOMIC DNA]</scope>
</reference>
<dbReference type="Proteomes" id="UP000270924">
    <property type="component" value="Unassembled WGS sequence"/>
</dbReference>
<protein>
    <submittedName>
        <fullName evidence="1">Uncharacterized protein</fullName>
    </submittedName>
</protein>
<evidence type="ECO:0000313" key="1">
    <source>
        <dbReference type="EMBL" id="VDM19779.1"/>
    </source>
</evidence>